<evidence type="ECO:0000313" key="7">
    <source>
        <dbReference type="EMBL" id="CAF4317243.1"/>
    </source>
</evidence>
<dbReference type="Proteomes" id="UP000663873">
    <property type="component" value="Unassembled WGS sequence"/>
</dbReference>
<evidence type="ECO:0000313" key="10">
    <source>
        <dbReference type="Proteomes" id="UP000663873"/>
    </source>
</evidence>
<dbReference type="EMBL" id="CAJNYD010002204">
    <property type="protein sequence ID" value="CAF3402173.1"/>
    <property type="molecule type" value="Genomic_DNA"/>
</dbReference>
<proteinExistence type="predicted"/>
<dbReference type="EMBL" id="CAJOBP010000540">
    <property type="protein sequence ID" value="CAF4191692.1"/>
    <property type="molecule type" value="Genomic_DNA"/>
</dbReference>
<dbReference type="Proteomes" id="UP000663825">
    <property type="component" value="Unassembled WGS sequence"/>
</dbReference>
<dbReference type="EMBL" id="CAJOBQ010000284">
    <property type="protein sequence ID" value="CAF4317243.1"/>
    <property type="molecule type" value="Genomic_DNA"/>
</dbReference>
<gene>
    <name evidence="3" type="ORF">FME351_LOCUS18807</name>
    <name evidence="4" type="ORF">GRG538_LOCUS19905</name>
    <name evidence="5" type="ORF">HFQ381_LOCUS3900</name>
    <name evidence="2" type="ORF">LUA448_LOCUS17697</name>
    <name evidence="8" type="ORF">QYT958_LOCUS23910</name>
    <name evidence="1" type="ORF">TIS948_LOCUS24120</name>
    <name evidence="7" type="ORF">TSG867_LOCUS7311</name>
    <name evidence="6" type="ORF">UJA718_LOCUS5973</name>
</gene>
<evidence type="ECO:0000313" key="5">
    <source>
        <dbReference type="EMBL" id="CAF4143431.1"/>
    </source>
</evidence>
<dbReference type="Proteomes" id="UP000663848">
    <property type="component" value="Unassembled WGS sequence"/>
</dbReference>
<dbReference type="AlphaFoldDB" id="A0A818ABF1"/>
<dbReference type="EMBL" id="CAJOBO010000148">
    <property type="protein sequence ID" value="CAF4143431.1"/>
    <property type="molecule type" value="Genomic_DNA"/>
</dbReference>
<dbReference type="EMBL" id="CAJOBR010004951">
    <property type="protein sequence ID" value="CAF4801623.1"/>
    <property type="molecule type" value="Genomic_DNA"/>
</dbReference>
<evidence type="ECO:0000313" key="2">
    <source>
        <dbReference type="EMBL" id="CAF3402173.1"/>
    </source>
</evidence>
<organism evidence="2 9">
    <name type="scientific">Rotaria socialis</name>
    <dbReference type="NCBI Taxonomy" id="392032"/>
    <lineage>
        <taxon>Eukaryota</taxon>
        <taxon>Metazoa</taxon>
        <taxon>Spiralia</taxon>
        <taxon>Gnathifera</taxon>
        <taxon>Rotifera</taxon>
        <taxon>Eurotatoria</taxon>
        <taxon>Bdelloidea</taxon>
        <taxon>Philodinida</taxon>
        <taxon>Philodinidae</taxon>
        <taxon>Rotaria</taxon>
    </lineage>
</organism>
<evidence type="ECO:0000313" key="3">
    <source>
        <dbReference type="EMBL" id="CAF3537632.1"/>
    </source>
</evidence>
<keyword evidence="10" id="KW-1185">Reference proteome</keyword>
<dbReference type="Proteomes" id="UP000663862">
    <property type="component" value="Unassembled WGS sequence"/>
</dbReference>
<dbReference type="OrthoDB" id="10036999at2759"/>
<evidence type="ECO:0000313" key="6">
    <source>
        <dbReference type="EMBL" id="CAF4191692.1"/>
    </source>
</evidence>
<protein>
    <submittedName>
        <fullName evidence="2">Uncharacterized protein</fullName>
    </submittedName>
</protein>
<dbReference type="EMBL" id="CAJNXB010004153">
    <property type="protein sequence ID" value="CAF3360434.1"/>
    <property type="molecule type" value="Genomic_DNA"/>
</dbReference>
<sequence length="107" mass="12277">MTNNKESIRCYSPDKSISRHNRISVKTKLLTPINLTFKNFHSNRNSSTIASFTSLKDREKQIYRSISNDPQHSNMINYVIASISPPTTNLPLENNNNTQTNTQCFQD</sequence>
<dbReference type="Proteomes" id="UP000663869">
    <property type="component" value="Unassembled WGS sequence"/>
</dbReference>
<reference evidence="2" key="1">
    <citation type="submission" date="2021-02" db="EMBL/GenBank/DDBJ databases">
        <authorList>
            <person name="Nowell W R."/>
        </authorList>
    </citation>
    <scope>NUCLEOTIDE SEQUENCE</scope>
</reference>
<evidence type="ECO:0000313" key="4">
    <source>
        <dbReference type="EMBL" id="CAF3544070.1"/>
    </source>
</evidence>
<evidence type="ECO:0000313" key="8">
    <source>
        <dbReference type="EMBL" id="CAF4801623.1"/>
    </source>
</evidence>
<name>A0A818ABF1_9BILA</name>
<evidence type="ECO:0000313" key="1">
    <source>
        <dbReference type="EMBL" id="CAF3360434.1"/>
    </source>
</evidence>
<evidence type="ECO:0000313" key="9">
    <source>
        <dbReference type="Proteomes" id="UP000663833"/>
    </source>
</evidence>
<dbReference type="EMBL" id="CAJNYT010003265">
    <property type="protein sequence ID" value="CAF3544070.1"/>
    <property type="molecule type" value="Genomic_DNA"/>
</dbReference>
<comment type="caution">
    <text evidence="2">The sequence shown here is derived from an EMBL/GenBank/DDBJ whole genome shotgun (WGS) entry which is preliminary data.</text>
</comment>
<accession>A0A818ABF1</accession>
<dbReference type="Proteomes" id="UP000663851">
    <property type="component" value="Unassembled WGS sequence"/>
</dbReference>
<dbReference type="EMBL" id="CAJNYU010002346">
    <property type="protein sequence ID" value="CAF3537632.1"/>
    <property type="molecule type" value="Genomic_DNA"/>
</dbReference>
<dbReference type="Proteomes" id="UP000663833">
    <property type="component" value="Unassembled WGS sequence"/>
</dbReference>
<dbReference type="Proteomes" id="UP000663872">
    <property type="component" value="Unassembled WGS sequence"/>
</dbReference>